<reference evidence="2" key="2">
    <citation type="submission" date="2015-01" db="EMBL/GenBank/DDBJ databases">
        <title>Evolutionary Origins and Diversification of the Mycorrhizal Mutualists.</title>
        <authorList>
            <consortium name="DOE Joint Genome Institute"/>
            <consortium name="Mycorrhizal Genomics Consortium"/>
            <person name="Kohler A."/>
            <person name="Kuo A."/>
            <person name="Nagy L.G."/>
            <person name="Floudas D."/>
            <person name="Copeland A."/>
            <person name="Barry K.W."/>
            <person name="Cichocki N."/>
            <person name="Veneault-Fourrey C."/>
            <person name="LaButti K."/>
            <person name="Lindquist E.A."/>
            <person name="Lipzen A."/>
            <person name="Lundell T."/>
            <person name="Morin E."/>
            <person name="Murat C."/>
            <person name="Riley R."/>
            <person name="Ohm R."/>
            <person name="Sun H."/>
            <person name="Tunlid A."/>
            <person name="Henrissat B."/>
            <person name="Grigoriev I.V."/>
            <person name="Hibbett D.S."/>
            <person name="Martin F."/>
        </authorList>
    </citation>
    <scope>NUCLEOTIDE SEQUENCE [LARGE SCALE GENOMIC DNA]</scope>
    <source>
        <strain evidence="2">F 1598</strain>
    </source>
</reference>
<dbReference type="AlphaFoldDB" id="A0A0C3CPQ6"/>
<dbReference type="STRING" id="765440.A0A0C3CPQ6"/>
<dbReference type="InParanoid" id="A0A0C3CPQ6"/>
<protein>
    <submittedName>
        <fullName evidence="1">Uncharacterized protein</fullName>
    </submittedName>
</protein>
<reference evidence="1 2" key="1">
    <citation type="submission" date="2014-04" db="EMBL/GenBank/DDBJ databases">
        <authorList>
            <consortium name="DOE Joint Genome Institute"/>
            <person name="Kuo A."/>
            <person name="Tarkka M."/>
            <person name="Buscot F."/>
            <person name="Kohler A."/>
            <person name="Nagy L.G."/>
            <person name="Floudas D."/>
            <person name="Copeland A."/>
            <person name="Barry K.W."/>
            <person name="Cichocki N."/>
            <person name="Veneault-Fourrey C."/>
            <person name="LaButti K."/>
            <person name="Lindquist E.A."/>
            <person name="Lipzen A."/>
            <person name="Lundell T."/>
            <person name="Morin E."/>
            <person name="Murat C."/>
            <person name="Sun H."/>
            <person name="Tunlid A."/>
            <person name="Henrissat B."/>
            <person name="Grigoriev I.V."/>
            <person name="Hibbett D.S."/>
            <person name="Martin F."/>
            <person name="Nordberg H.P."/>
            <person name="Cantor M.N."/>
            <person name="Hua S.X."/>
        </authorList>
    </citation>
    <scope>NUCLEOTIDE SEQUENCE [LARGE SCALE GENOMIC DNA]</scope>
    <source>
        <strain evidence="1 2">F 1598</strain>
    </source>
</reference>
<dbReference type="HOGENOM" id="CLU_2224941_0_0_1"/>
<gene>
    <name evidence="1" type="ORF">PILCRDRAFT_810923</name>
</gene>
<proteinExistence type="predicted"/>
<evidence type="ECO:0000313" key="1">
    <source>
        <dbReference type="EMBL" id="KIM91642.1"/>
    </source>
</evidence>
<dbReference type="Proteomes" id="UP000054166">
    <property type="component" value="Unassembled WGS sequence"/>
</dbReference>
<keyword evidence="2" id="KW-1185">Reference proteome</keyword>
<dbReference type="EMBL" id="KN832971">
    <property type="protein sequence ID" value="KIM91642.1"/>
    <property type="molecule type" value="Genomic_DNA"/>
</dbReference>
<name>A0A0C3CPQ6_PILCF</name>
<sequence>MYATRPPQAQISSNHVPILATILKHRYIALRFLPQISYERAAPLDISPQPSIITRIFMLIKGVPEDRLVDWSGAQRRAVENVDFWRNVVDVAKARDAKLFVVLEWDGMDVLRG</sequence>
<dbReference type="OrthoDB" id="428577at2759"/>
<accession>A0A0C3CPQ6</accession>
<organism evidence="1 2">
    <name type="scientific">Piloderma croceum (strain F 1598)</name>
    <dbReference type="NCBI Taxonomy" id="765440"/>
    <lineage>
        <taxon>Eukaryota</taxon>
        <taxon>Fungi</taxon>
        <taxon>Dikarya</taxon>
        <taxon>Basidiomycota</taxon>
        <taxon>Agaricomycotina</taxon>
        <taxon>Agaricomycetes</taxon>
        <taxon>Agaricomycetidae</taxon>
        <taxon>Atheliales</taxon>
        <taxon>Atheliaceae</taxon>
        <taxon>Piloderma</taxon>
    </lineage>
</organism>
<evidence type="ECO:0000313" key="2">
    <source>
        <dbReference type="Proteomes" id="UP000054166"/>
    </source>
</evidence>